<dbReference type="AlphaFoldDB" id="D9SPI0"/>
<feature type="chain" id="PRO_5003128302" evidence="2">
    <location>
        <begin position="27"/>
        <end position="179"/>
    </location>
</feature>
<feature type="compositionally biased region" description="Gly residues" evidence="1">
    <location>
        <begin position="153"/>
        <end position="166"/>
    </location>
</feature>
<dbReference type="EMBL" id="CP002160">
    <property type="protein sequence ID" value="ADL50029.1"/>
    <property type="molecule type" value="Genomic_DNA"/>
</dbReference>
<evidence type="ECO:0000313" key="3">
    <source>
        <dbReference type="EMBL" id="ADL50029.1"/>
    </source>
</evidence>
<reference evidence="3 4" key="1">
    <citation type="submission" date="2010-08" db="EMBL/GenBank/DDBJ databases">
        <title>Complete sequence of Clostridium cellulovorans 743B.</title>
        <authorList>
            <consortium name="US DOE Joint Genome Institute"/>
            <person name="Lucas S."/>
            <person name="Copeland A."/>
            <person name="Lapidus A."/>
            <person name="Cheng J.-F."/>
            <person name="Bruce D."/>
            <person name="Goodwin L."/>
            <person name="Pitluck S."/>
            <person name="Chertkov O."/>
            <person name="Detter J.C."/>
            <person name="Han C."/>
            <person name="Tapia R."/>
            <person name="Land M."/>
            <person name="Hauser L."/>
            <person name="Chang Y.-J."/>
            <person name="Jeffries C."/>
            <person name="Kyrpides N."/>
            <person name="Ivanova N."/>
            <person name="Mikhailova N."/>
            <person name="Hemme C.L."/>
            <person name="Woyke T."/>
        </authorList>
    </citation>
    <scope>NUCLEOTIDE SEQUENCE [LARGE SCALE GENOMIC DNA]</scope>
    <source>
        <strain evidence="4">ATCC 35296 / DSM 3052 / OCM 3 / 743B</strain>
    </source>
</reference>
<protein>
    <submittedName>
        <fullName evidence="3">Uncharacterized protein</fullName>
    </submittedName>
</protein>
<feature type="signal peptide" evidence="2">
    <location>
        <begin position="1"/>
        <end position="26"/>
    </location>
</feature>
<keyword evidence="4" id="KW-1185">Reference proteome</keyword>
<dbReference type="RefSeq" id="WP_010075206.1">
    <property type="nucleotide sequence ID" value="NC_014393.1"/>
</dbReference>
<dbReference type="OrthoDB" id="1935875at2"/>
<evidence type="ECO:0000256" key="2">
    <source>
        <dbReference type="SAM" id="SignalP"/>
    </source>
</evidence>
<dbReference type="eggNOG" id="ENOG5033HJQ">
    <property type="taxonomic scope" value="Bacteria"/>
</dbReference>
<feature type="region of interest" description="Disordered" evidence="1">
    <location>
        <begin position="144"/>
        <end position="179"/>
    </location>
</feature>
<gene>
    <name evidence="3" type="ordered locus">Clocel_0245</name>
</gene>
<proteinExistence type="predicted"/>
<dbReference type="STRING" id="573061.Clocel_0245"/>
<keyword evidence="2" id="KW-0732">Signal</keyword>
<dbReference type="HOGENOM" id="CLU_1567988_0_0_9"/>
<dbReference type="Proteomes" id="UP000002730">
    <property type="component" value="Chromosome"/>
</dbReference>
<accession>D9SPI0</accession>
<dbReference type="KEGG" id="ccb:Clocel_0245"/>
<sequence length="179" mass="18592">MKSKKFILALTMTIAMGLGITAYASAEPSSTTVVTNTTDSANTSVHKKAGIKRVTGMKGSDYVKAVLKNKLGMTDEEITAGLDAGKTMYDLAKEKGMTEEAFKAALLEEKNKSIDNAVAAGTITTEEGASIKETIKNNMDNCTGIPGERGNSSGSGNGCGKKGGNGISCDTRHSSGTRK</sequence>
<evidence type="ECO:0000313" key="4">
    <source>
        <dbReference type="Proteomes" id="UP000002730"/>
    </source>
</evidence>
<evidence type="ECO:0000256" key="1">
    <source>
        <dbReference type="SAM" id="MobiDB-lite"/>
    </source>
</evidence>
<name>D9SPI0_CLOC7</name>
<organism evidence="3 4">
    <name type="scientific">Clostridium cellulovorans (strain ATCC 35296 / DSM 3052 / OCM 3 / 743B)</name>
    <dbReference type="NCBI Taxonomy" id="573061"/>
    <lineage>
        <taxon>Bacteria</taxon>
        <taxon>Bacillati</taxon>
        <taxon>Bacillota</taxon>
        <taxon>Clostridia</taxon>
        <taxon>Eubacteriales</taxon>
        <taxon>Clostridiaceae</taxon>
        <taxon>Clostridium</taxon>
    </lineage>
</organism>